<dbReference type="Proteomes" id="UP000000561">
    <property type="component" value="Chromosome 9"/>
</dbReference>
<feature type="compositionally biased region" description="Polar residues" evidence="1">
    <location>
        <begin position="138"/>
        <end position="153"/>
    </location>
</feature>
<proteinExistence type="predicted"/>
<dbReference type="GeneID" id="23567022"/>
<dbReference type="OrthoDB" id="2552507at2759"/>
<feature type="compositionally biased region" description="Low complexity" evidence="1">
    <location>
        <begin position="68"/>
        <end position="77"/>
    </location>
</feature>
<evidence type="ECO:0000313" key="3">
    <source>
        <dbReference type="Proteomes" id="UP000000561"/>
    </source>
</evidence>
<dbReference type="InParanoid" id="A0A0D1E168"/>
<dbReference type="RefSeq" id="XP_011390100.1">
    <property type="nucleotide sequence ID" value="XM_011391798.1"/>
</dbReference>
<feature type="compositionally biased region" description="Low complexity" evidence="1">
    <location>
        <begin position="155"/>
        <end position="170"/>
    </location>
</feature>
<reference evidence="2 3" key="1">
    <citation type="journal article" date="2006" name="Nature">
        <title>Insights from the genome of the biotrophic fungal plant pathogen Ustilago maydis.</title>
        <authorList>
            <person name="Kamper J."/>
            <person name="Kahmann R."/>
            <person name="Bolker M."/>
            <person name="Ma L.J."/>
            <person name="Brefort T."/>
            <person name="Saville B.J."/>
            <person name="Banuett F."/>
            <person name="Kronstad J.W."/>
            <person name="Gold S.E."/>
            <person name="Muller O."/>
            <person name="Perlin M.H."/>
            <person name="Wosten H.A."/>
            <person name="de Vries R."/>
            <person name="Ruiz-Herrera J."/>
            <person name="Reynaga-Pena C.G."/>
            <person name="Snetselaar K."/>
            <person name="McCann M."/>
            <person name="Perez-Martin J."/>
            <person name="Feldbrugge M."/>
            <person name="Basse C.W."/>
            <person name="Steinberg G."/>
            <person name="Ibeas J.I."/>
            <person name="Holloman W."/>
            <person name="Guzman P."/>
            <person name="Farman M."/>
            <person name="Stajich J.E."/>
            <person name="Sentandreu R."/>
            <person name="Gonzalez-Prieto J.M."/>
            <person name="Kennell J.C."/>
            <person name="Molina L."/>
            <person name="Schirawski J."/>
            <person name="Mendoza-Mendoza A."/>
            <person name="Greilinger D."/>
            <person name="Munch K."/>
            <person name="Rossel N."/>
            <person name="Scherer M."/>
            <person name="Vranes M."/>
            <person name="Ladendorf O."/>
            <person name="Vincon V."/>
            <person name="Fuchs U."/>
            <person name="Sandrock B."/>
            <person name="Meng S."/>
            <person name="Ho E.C."/>
            <person name="Cahill M.J."/>
            <person name="Boyce K.J."/>
            <person name="Klose J."/>
            <person name="Klosterman S.J."/>
            <person name="Deelstra H.J."/>
            <person name="Ortiz-Castellanos L."/>
            <person name="Li W."/>
            <person name="Sanchez-Alonso P."/>
            <person name="Schreier P.H."/>
            <person name="Hauser-Hahn I."/>
            <person name="Vaupel M."/>
            <person name="Koopmann E."/>
            <person name="Friedrich G."/>
            <person name="Voss H."/>
            <person name="Schluter T."/>
            <person name="Margolis J."/>
            <person name="Platt D."/>
            <person name="Swimmer C."/>
            <person name="Gnirke A."/>
            <person name="Chen F."/>
            <person name="Vysotskaia V."/>
            <person name="Mannhaupt G."/>
            <person name="Guldener U."/>
            <person name="Munsterkotter M."/>
            <person name="Haase D."/>
            <person name="Oesterheld M."/>
            <person name="Mewes H.W."/>
            <person name="Mauceli E.W."/>
            <person name="DeCaprio D."/>
            <person name="Wade C.M."/>
            <person name="Butler J."/>
            <person name="Young S."/>
            <person name="Jaffe D.B."/>
            <person name="Calvo S."/>
            <person name="Nusbaum C."/>
            <person name="Galagan J."/>
            <person name="Birren B.W."/>
        </authorList>
    </citation>
    <scope>NUCLEOTIDE SEQUENCE [LARGE SCALE GENOMIC DNA]</scope>
    <source>
        <strain evidence="3">DSM 14603 / FGSC 9021 / UM521</strain>
    </source>
</reference>
<dbReference type="KEGG" id="uma:UMAG_11093"/>
<feature type="region of interest" description="Disordered" evidence="1">
    <location>
        <begin position="28"/>
        <end position="77"/>
    </location>
</feature>
<keyword evidence="3" id="KW-1185">Reference proteome</keyword>
<feature type="compositionally biased region" description="Low complexity" evidence="1">
    <location>
        <begin position="238"/>
        <end position="248"/>
    </location>
</feature>
<accession>A0A0D1E168</accession>
<organism evidence="2 3">
    <name type="scientific">Mycosarcoma maydis</name>
    <name type="common">Corn smut fungus</name>
    <name type="synonym">Ustilago maydis</name>
    <dbReference type="NCBI Taxonomy" id="5270"/>
    <lineage>
        <taxon>Eukaryota</taxon>
        <taxon>Fungi</taxon>
        <taxon>Dikarya</taxon>
        <taxon>Basidiomycota</taxon>
        <taxon>Ustilaginomycotina</taxon>
        <taxon>Ustilaginomycetes</taxon>
        <taxon>Ustilaginales</taxon>
        <taxon>Ustilaginaceae</taxon>
        <taxon>Mycosarcoma</taxon>
    </lineage>
</organism>
<evidence type="ECO:0000313" key="2">
    <source>
        <dbReference type="EMBL" id="KIS68420.1"/>
    </source>
</evidence>
<feature type="region of interest" description="Disordered" evidence="1">
    <location>
        <begin position="138"/>
        <end position="265"/>
    </location>
</feature>
<protein>
    <submittedName>
        <fullName evidence="2">Uncharacterized protein</fullName>
    </submittedName>
</protein>
<sequence length="646" mass="68258">MIKQAAPQHPHGLTKLQHRLLYESDSESSFDFSFSSPSSVGSASEYSDAGSRTRSSSLSRRAGPHAPSASRSESISSVLGSSVAIQRVMMATDSVPTPSRQSQRQSVRAIASAFEQVGRSANVRAPPSKIFTQLARVQEQSISSNTAAQSPKQASMLPSSRSAGSLSLLSTVTPSDGLNKMAAQPSNPTSGLPTSRSVGSLSSLSSGLTYTSDGRRSSNASGAVPARLTITKQPIKGPSSAPASSATSQPPPVSSSDAEKTHPTLQQQSHFVFPPRIPMQQQTRQPYDDESHAHARSLDNLDGKYDDDDEPAFEIIPSPSPSRKRSVPLRLSIVASDSGDVQPAPDAAPSSPSPNASANASSPPLPSPLSAVSRDSLDSNYSLDSLSGHPFSLQFVGEEDERFLRASSAASMQDLDETDEFRSPFMNQGTSSFITPPSPPVDKQVVARQQIDASAARSMLLVDAPTNKAGVSTLHRLMLSTSRPSSSSLSSTATAAPASMRVNQDTCFPLPPGTIACTRRTGTESKSAEGTRDAVGSAAVDLGNERGADQSLAIAELKRQAATLLESIRSLGNEIDESIPPTHRLPASSYRSSTSNPTHSGTAHAPAKAPFVAVDQTYSDLWSLMDSWYWSSFQLTPNHHHLSKPS</sequence>
<feature type="compositionally biased region" description="Low complexity" evidence="1">
    <location>
        <begin position="28"/>
        <end position="61"/>
    </location>
</feature>
<name>A0A0D1E168_MYCMD</name>
<feature type="region of interest" description="Disordered" evidence="1">
    <location>
        <begin position="299"/>
        <end position="373"/>
    </location>
</feature>
<feature type="region of interest" description="Disordered" evidence="1">
    <location>
        <begin position="575"/>
        <end position="605"/>
    </location>
</feature>
<dbReference type="VEuPathDB" id="FungiDB:UMAG_11093"/>
<evidence type="ECO:0000256" key="1">
    <source>
        <dbReference type="SAM" id="MobiDB-lite"/>
    </source>
</evidence>
<dbReference type="AlphaFoldDB" id="A0A0D1E168"/>
<gene>
    <name evidence="2" type="ORF">UMAG_11093</name>
</gene>
<dbReference type="eggNOG" id="ENOG502RDCV">
    <property type="taxonomic scope" value="Eukaryota"/>
</dbReference>
<feature type="compositionally biased region" description="Low complexity" evidence="1">
    <location>
        <begin position="343"/>
        <end position="373"/>
    </location>
</feature>
<dbReference type="EMBL" id="CM003148">
    <property type="protein sequence ID" value="KIS68420.1"/>
    <property type="molecule type" value="Genomic_DNA"/>
</dbReference>
<feature type="region of interest" description="Disordered" evidence="1">
    <location>
        <begin position="1"/>
        <end position="20"/>
    </location>
</feature>
<feature type="compositionally biased region" description="Polar residues" evidence="1">
    <location>
        <begin position="589"/>
        <end position="601"/>
    </location>
</feature>
<feature type="compositionally biased region" description="Polar residues" evidence="1">
    <location>
        <begin position="184"/>
        <end position="193"/>
    </location>
</feature>
<feature type="compositionally biased region" description="Low complexity" evidence="1">
    <location>
        <begin position="194"/>
        <end position="212"/>
    </location>
</feature>